<organism evidence="1 2">
    <name type="scientific">Lupinus luteus</name>
    <name type="common">European yellow lupine</name>
    <dbReference type="NCBI Taxonomy" id="3873"/>
    <lineage>
        <taxon>Eukaryota</taxon>
        <taxon>Viridiplantae</taxon>
        <taxon>Streptophyta</taxon>
        <taxon>Embryophyta</taxon>
        <taxon>Tracheophyta</taxon>
        <taxon>Spermatophyta</taxon>
        <taxon>Magnoliopsida</taxon>
        <taxon>eudicotyledons</taxon>
        <taxon>Gunneridae</taxon>
        <taxon>Pentapetalae</taxon>
        <taxon>rosids</taxon>
        <taxon>fabids</taxon>
        <taxon>Fabales</taxon>
        <taxon>Fabaceae</taxon>
        <taxon>Papilionoideae</taxon>
        <taxon>50 kb inversion clade</taxon>
        <taxon>genistoids sensu lato</taxon>
        <taxon>core genistoids</taxon>
        <taxon>Genisteae</taxon>
        <taxon>Lupinus</taxon>
    </lineage>
</organism>
<dbReference type="EMBL" id="CAXHTB010000007">
    <property type="protein sequence ID" value="CAL0309005.1"/>
    <property type="molecule type" value="Genomic_DNA"/>
</dbReference>
<dbReference type="AlphaFoldDB" id="A0AAV1WI74"/>
<evidence type="ECO:0000313" key="1">
    <source>
        <dbReference type="EMBL" id="CAL0309005.1"/>
    </source>
</evidence>
<dbReference type="InterPro" id="IPR036063">
    <property type="entry name" value="Smr_dom_sf"/>
</dbReference>
<sequence length="79" mass="9249">MTISNRQHLLEARNAYLQGDYPFHMNFLERAKKNGVYIAQQLNLKATIEIFKTMNRTNNIMRMVDLHGLHAKETIQVFG</sequence>
<evidence type="ECO:0000313" key="2">
    <source>
        <dbReference type="Proteomes" id="UP001497480"/>
    </source>
</evidence>
<comment type="caution">
    <text evidence="1">The sequence shown here is derived from an EMBL/GenBank/DDBJ whole genome shotgun (WGS) entry which is preliminary data.</text>
</comment>
<reference evidence="1 2" key="1">
    <citation type="submission" date="2024-03" db="EMBL/GenBank/DDBJ databases">
        <authorList>
            <person name="Martinez-Hernandez J."/>
        </authorList>
    </citation>
    <scope>NUCLEOTIDE SEQUENCE [LARGE SCALE GENOMIC DNA]</scope>
</reference>
<protein>
    <submittedName>
        <fullName evidence="1">Uncharacterized protein</fullName>
    </submittedName>
</protein>
<dbReference type="PANTHER" id="PTHR47812:SF2">
    <property type="entry name" value="SMR (SMALL MUTS RELATED) DOMAIN-CONTAINING PROTEIN"/>
    <property type="match status" value="1"/>
</dbReference>
<dbReference type="Gene3D" id="3.30.1370.110">
    <property type="match status" value="1"/>
</dbReference>
<accession>A0AAV1WI74</accession>
<keyword evidence="2" id="KW-1185">Reference proteome</keyword>
<dbReference type="Proteomes" id="UP001497480">
    <property type="component" value="Unassembled WGS sequence"/>
</dbReference>
<dbReference type="PANTHER" id="PTHR47812">
    <property type="entry name" value="SMR (SMALL MUTS RELATED) DOMAIN-CONTAINING PROTEIN"/>
    <property type="match status" value="1"/>
</dbReference>
<name>A0AAV1WI74_LUPLU</name>
<proteinExistence type="predicted"/>
<gene>
    <name evidence="1" type="ORF">LLUT_LOCUS10065</name>
</gene>